<keyword evidence="3" id="KW-0378">Hydrolase</keyword>
<keyword evidence="4" id="KW-0732">Signal</keyword>
<proteinExistence type="predicted"/>
<dbReference type="CDD" id="cd00175">
    <property type="entry name" value="SNc"/>
    <property type="match status" value="1"/>
</dbReference>
<evidence type="ECO:0000313" key="6">
    <source>
        <dbReference type="EMBL" id="OTQ51169.1"/>
    </source>
</evidence>
<dbReference type="InterPro" id="IPR016071">
    <property type="entry name" value="Staphylococal_nuclease_OB-fold"/>
</dbReference>
<dbReference type="SMART" id="SM00318">
    <property type="entry name" value="SNc"/>
    <property type="match status" value="1"/>
</dbReference>
<dbReference type="PANTHER" id="PTHR12302:SF3">
    <property type="entry name" value="SERINE_THREONINE-PROTEIN KINASE 31"/>
    <property type="match status" value="1"/>
</dbReference>
<dbReference type="EMBL" id="NASK01000081">
    <property type="protein sequence ID" value="OTQ51169.1"/>
    <property type="molecule type" value="Genomic_DNA"/>
</dbReference>
<dbReference type="GO" id="GO:0016787">
    <property type="term" value="F:hydrolase activity"/>
    <property type="evidence" value="ECO:0007669"/>
    <property type="project" value="UniProtKB-KW"/>
</dbReference>
<feature type="chain" id="PRO_5013009480" description="TNase-like domain-containing protein" evidence="4">
    <location>
        <begin position="24"/>
        <end position="160"/>
    </location>
</feature>
<dbReference type="PANTHER" id="PTHR12302">
    <property type="entry name" value="EBNA2 BINDING PROTEIN P100"/>
    <property type="match status" value="1"/>
</dbReference>
<evidence type="ECO:0000256" key="3">
    <source>
        <dbReference type="ARBA" id="ARBA00022801"/>
    </source>
</evidence>
<dbReference type="PROSITE" id="PS01123">
    <property type="entry name" value="TNASE_1"/>
    <property type="match status" value="1"/>
</dbReference>
<dbReference type="Gene3D" id="2.40.50.90">
    <property type="match status" value="1"/>
</dbReference>
<name>A0A242NX84_9GAMM</name>
<protein>
    <recommendedName>
        <fullName evidence="5">TNase-like domain-containing protein</fullName>
    </recommendedName>
</protein>
<dbReference type="OrthoDB" id="9805504at2"/>
<keyword evidence="1" id="KW-0540">Nuclease</keyword>
<evidence type="ECO:0000256" key="2">
    <source>
        <dbReference type="ARBA" id="ARBA00022759"/>
    </source>
</evidence>
<evidence type="ECO:0000256" key="1">
    <source>
        <dbReference type="ARBA" id="ARBA00022722"/>
    </source>
</evidence>
<dbReference type="Proteomes" id="UP000194968">
    <property type="component" value="Unassembled WGS sequence"/>
</dbReference>
<dbReference type="InterPro" id="IPR002071">
    <property type="entry name" value="Thermonucl_AS"/>
</dbReference>
<feature type="domain" description="TNase-like" evidence="5">
    <location>
        <begin position="23"/>
        <end position="146"/>
    </location>
</feature>
<organism evidence="6 7">
    <name type="scientific">Gilliamella apis</name>
    <dbReference type="NCBI Taxonomy" id="1970738"/>
    <lineage>
        <taxon>Bacteria</taxon>
        <taxon>Pseudomonadati</taxon>
        <taxon>Pseudomonadota</taxon>
        <taxon>Gammaproteobacteria</taxon>
        <taxon>Orbales</taxon>
        <taxon>Orbaceae</taxon>
        <taxon>Gilliamella</taxon>
    </lineage>
</organism>
<evidence type="ECO:0000256" key="4">
    <source>
        <dbReference type="SAM" id="SignalP"/>
    </source>
</evidence>
<evidence type="ECO:0000259" key="5">
    <source>
        <dbReference type="PROSITE" id="PS50830"/>
    </source>
</evidence>
<dbReference type="GO" id="GO:0003676">
    <property type="term" value="F:nucleic acid binding"/>
    <property type="evidence" value="ECO:0007669"/>
    <property type="project" value="InterPro"/>
</dbReference>
<gene>
    <name evidence="6" type="ORF">B6D06_03330</name>
</gene>
<evidence type="ECO:0000313" key="7">
    <source>
        <dbReference type="Proteomes" id="UP000194968"/>
    </source>
</evidence>
<sequence length="160" mass="18585">MYFFRKFLLSFVLSLIVISQVQADFNGKVVKVIDGDTVDILTLKKQKIRVRLLDIDAPESRQAYGNASRKYLASLIAGKNVFVQESNKDIYQRTLGTIYLAKININAKMVENGFAWAYRYKGVVKNKDMLKLESKAKQNKKGLWKDKHTIAPWEFRYRNK</sequence>
<feature type="signal peptide" evidence="4">
    <location>
        <begin position="1"/>
        <end position="23"/>
    </location>
</feature>
<dbReference type="GO" id="GO:0004519">
    <property type="term" value="F:endonuclease activity"/>
    <property type="evidence" value="ECO:0007669"/>
    <property type="project" value="UniProtKB-KW"/>
</dbReference>
<dbReference type="InterPro" id="IPR035437">
    <property type="entry name" value="SNase_OB-fold_sf"/>
</dbReference>
<dbReference type="PROSITE" id="PS50830">
    <property type="entry name" value="TNASE_3"/>
    <property type="match status" value="1"/>
</dbReference>
<dbReference type="AlphaFoldDB" id="A0A242NX84"/>
<dbReference type="SUPFAM" id="SSF50199">
    <property type="entry name" value="Staphylococcal nuclease"/>
    <property type="match status" value="1"/>
</dbReference>
<accession>A0A242NX84</accession>
<comment type="caution">
    <text evidence="6">The sequence shown here is derived from an EMBL/GenBank/DDBJ whole genome shotgun (WGS) entry which is preliminary data.</text>
</comment>
<dbReference type="RefSeq" id="WP_086320203.1">
    <property type="nucleotide sequence ID" value="NZ_NASK01000081.1"/>
</dbReference>
<dbReference type="Pfam" id="PF00565">
    <property type="entry name" value="SNase"/>
    <property type="match status" value="1"/>
</dbReference>
<keyword evidence="2" id="KW-0255">Endonuclease</keyword>
<reference evidence="6 7" key="1">
    <citation type="submission" date="2017-03" db="EMBL/GenBank/DDBJ databases">
        <title>Comparative genomics of honeybee gut symbionts reveal geographically distinct and subgroup specific antibiotic resistance.</title>
        <authorList>
            <person name="Ludvigsen J."/>
            <person name="Porcellato D."/>
            <person name="Labee-Lund T.M."/>
            <person name="Amdam G.V."/>
            <person name="Rudi K."/>
        </authorList>
    </citation>
    <scope>NUCLEOTIDE SEQUENCE [LARGE SCALE GENOMIC DNA]</scope>
    <source>
        <strain evidence="6 7">A-4-12</strain>
    </source>
</reference>